<name>A0ABN2EX56_9ACTN</name>
<reference evidence="1 2" key="1">
    <citation type="journal article" date="2019" name="Int. J. Syst. Evol. Microbiol.">
        <title>The Global Catalogue of Microorganisms (GCM) 10K type strain sequencing project: providing services to taxonomists for standard genome sequencing and annotation.</title>
        <authorList>
            <consortium name="The Broad Institute Genomics Platform"/>
            <consortium name="The Broad Institute Genome Sequencing Center for Infectious Disease"/>
            <person name="Wu L."/>
            <person name="Ma J."/>
        </authorList>
    </citation>
    <scope>NUCLEOTIDE SEQUENCE [LARGE SCALE GENOMIC DNA]</scope>
    <source>
        <strain evidence="1 2">JCM 14306</strain>
    </source>
</reference>
<evidence type="ECO:0000313" key="1">
    <source>
        <dbReference type="EMBL" id="GAA1620828.1"/>
    </source>
</evidence>
<sequence length="70" mass="7802">MPECRAESPGAELRGVPLRRDQGANWLKVSQPPLRLLLGTDAVDGLREYHESILAELTEWEELSRSTAVS</sequence>
<dbReference type="Proteomes" id="UP001501319">
    <property type="component" value="Unassembled WGS sequence"/>
</dbReference>
<organism evidence="1 2">
    <name type="scientific">Kribbella alba</name>
    <dbReference type="NCBI Taxonomy" id="190197"/>
    <lineage>
        <taxon>Bacteria</taxon>
        <taxon>Bacillati</taxon>
        <taxon>Actinomycetota</taxon>
        <taxon>Actinomycetes</taxon>
        <taxon>Propionibacteriales</taxon>
        <taxon>Kribbellaceae</taxon>
        <taxon>Kribbella</taxon>
    </lineage>
</organism>
<accession>A0ABN2EX56</accession>
<proteinExistence type="predicted"/>
<evidence type="ECO:0000313" key="2">
    <source>
        <dbReference type="Proteomes" id="UP001501319"/>
    </source>
</evidence>
<dbReference type="RefSeq" id="WP_344108106.1">
    <property type="nucleotide sequence ID" value="NZ_BAAANE010000002.1"/>
</dbReference>
<protein>
    <submittedName>
        <fullName evidence="1">Uncharacterized protein</fullName>
    </submittedName>
</protein>
<dbReference type="EMBL" id="BAAANE010000002">
    <property type="protein sequence ID" value="GAA1620828.1"/>
    <property type="molecule type" value="Genomic_DNA"/>
</dbReference>
<keyword evidence="2" id="KW-1185">Reference proteome</keyword>
<gene>
    <name evidence="1" type="ORF">GCM10009744_04690</name>
</gene>
<comment type="caution">
    <text evidence="1">The sequence shown here is derived from an EMBL/GenBank/DDBJ whole genome shotgun (WGS) entry which is preliminary data.</text>
</comment>